<protein>
    <submittedName>
        <fullName evidence="1">Uncharacterized protein</fullName>
    </submittedName>
</protein>
<name>A0AA88ABE2_FICCA</name>
<evidence type="ECO:0000313" key="2">
    <source>
        <dbReference type="Proteomes" id="UP001187192"/>
    </source>
</evidence>
<organism evidence="1 2">
    <name type="scientific">Ficus carica</name>
    <name type="common">Common fig</name>
    <dbReference type="NCBI Taxonomy" id="3494"/>
    <lineage>
        <taxon>Eukaryota</taxon>
        <taxon>Viridiplantae</taxon>
        <taxon>Streptophyta</taxon>
        <taxon>Embryophyta</taxon>
        <taxon>Tracheophyta</taxon>
        <taxon>Spermatophyta</taxon>
        <taxon>Magnoliopsida</taxon>
        <taxon>eudicotyledons</taxon>
        <taxon>Gunneridae</taxon>
        <taxon>Pentapetalae</taxon>
        <taxon>rosids</taxon>
        <taxon>fabids</taxon>
        <taxon>Rosales</taxon>
        <taxon>Moraceae</taxon>
        <taxon>Ficeae</taxon>
        <taxon>Ficus</taxon>
    </lineage>
</organism>
<gene>
    <name evidence="1" type="ORF">TIFTF001_019301</name>
</gene>
<accession>A0AA88ABE2</accession>
<evidence type="ECO:0000313" key="1">
    <source>
        <dbReference type="EMBL" id="GMN50132.1"/>
    </source>
</evidence>
<dbReference type="AlphaFoldDB" id="A0AA88ABE2"/>
<reference evidence="1" key="1">
    <citation type="submission" date="2023-07" db="EMBL/GenBank/DDBJ databases">
        <title>draft genome sequence of fig (Ficus carica).</title>
        <authorList>
            <person name="Takahashi T."/>
            <person name="Nishimura K."/>
        </authorList>
    </citation>
    <scope>NUCLEOTIDE SEQUENCE</scope>
</reference>
<comment type="caution">
    <text evidence="1">The sequence shown here is derived from an EMBL/GenBank/DDBJ whole genome shotgun (WGS) entry which is preliminary data.</text>
</comment>
<dbReference type="Proteomes" id="UP001187192">
    <property type="component" value="Unassembled WGS sequence"/>
</dbReference>
<dbReference type="EMBL" id="BTGU01000033">
    <property type="protein sequence ID" value="GMN50132.1"/>
    <property type="molecule type" value="Genomic_DNA"/>
</dbReference>
<keyword evidence="2" id="KW-1185">Reference proteome</keyword>
<proteinExistence type="predicted"/>
<sequence length="115" mass="12647">MLGAYRLQAPAPKRERKIGQIPTSSAGGVGLVKSPSYAPFKVIHYVVTRYGNEIVLAAATFRPNEFLPAHWGMSGCKVGRKFDSQMWFSELGFWVGCGYCGSHHQVVDCMGFSLC</sequence>